<accession>A0A7W6RHP1</accession>
<feature type="compositionally biased region" description="Basic and acidic residues" evidence="2">
    <location>
        <begin position="403"/>
        <end position="416"/>
    </location>
</feature>
<dbReference type="InterPro" id="IPR043502">
    <property type="entry name" value="DNA/RNA_pol_sf"/>
</dbReference>
<dbReference type="Pfam" id="PF00817">
    <property type="entry name" value="IMS"/>
    <property type="match status" value="1"/>
</dbReference>
<evidence type="ECO:0000256" key="1">
    <source>
        <dbReference type="ARBA" id="ARBA00022763"/>
    </source>
</evidence>
<name>A0A7W6RHP1_9PROT</name>
<dbReference type="Proteomes" id="UP000554286">
    <property type="component" value="Unassembled WGS sequence"/>
</dbReference>
<dbReference type="InterPro" id="IPR001126">
    <property type="entry name" value="UmuC"/>
</dbReference>
<comment type="caution">
    <text evidence="4">The sequence shown here is derived from an EMBL/GenBank/DDBJ whole genome shotgun (WGS) entry which is preliminary data.</text>
</comment>
<organism evidence="4 5">
    <name type="scientific">Roseospira visakhapatnamensis</name>
    <dbReference type="NCBI Taxonomy" id="390880"/>
    <lineage>
        <taxon>Bacteria</taxon>
        <taxon>Pseudomonadati</taxon>
        <taxon>Pseudomonadota</taxon>
        <taxon>Alphaproteobacteria</taxon>
        <taxon>Rhodospirillales</taxon>
        <taxon>Rhodospirillaceae</taxon>
        <taxon>Roseospira</taxon>
    </lineage>
</organism>
<proteinExistence type="predicted"/>
<feature type="compositionally biased region" description="Low complexity" evidence="2">
    <location>
        <begin position="417"/>
        <end position="428"/>
    </location>
</feature>
<protein>
    <submittedName>
        <fullName evidence="4">Protein ImuB</fullName>
    </submittedName>
</protein>
<feature type="domain" description="UmuC" evidence="3">
    <location>
        <begin position="25"/>
        <end position="158"/>
    </location>
</feature>
<dbReference type="GO" id="GO:0006281">
    <property type="term" value="P:DNA repair"/>
    <property type="evidence" value="ECO:0007669"/>
    <property type="project" value="InterPro"/>
</dbReference>
<dbReference type="GO" id="GO:0003684">
    <property type="term" value="F:damaged DNA binding"/>
    <property type="evidence" value="ECO:0007669"/>
    <property type="project" value="InterPro"/>
</dbReference>
<dbReference type="SUPFAM" id="SSF56672">
    <property type="entry name" value="DNA/RNA polymerases"/>
    <property type="match status" value="1"/>
</dbReference>
<dbReference type="PANTHER" id="PTHR35369">
    <property type="entry name" value="BLR3025 PROTEIN-RELATED"/>
    <property type="match status" value="1"/>
</dbReference>
<dbReference type="EMBL" id="JACIGK010000061">
    <property type="protein sequence ID" value="MBB4268214.1"/>
    <property type="molecule type" value="Genomic_DNA"/>
</dbReference>
<reference evidence="4 5" key="1">
    <citation type="submission" date="2020-08" db="EMBL/GenBank/DDBJ databases">
        <title>Genome sequencing of Purple Non-Sulfur Bacteria from various extreme environments.</title>
        <authorList>
            <person name="Mayer M."/>
        </authorList>
    </citation>
    <scope>NUCLEOTIDE SEQUENCE [LARGE SCALE GENOMIC DNA]</scope>
    <source>
        <strain evidence="4 5">JA131</strain>
    </source>
</reference>
<keyword evidence="1" id="KW-0227">DNA damage</keyword>
<gene>
    <name evidence="4" type="ORF">GGD89_003871</name>
</gene>
<evidence type="ECO:0000256" key="2">
    <source>
        <dbReference type="SAM" id="MobiDB-lite"/>
    </source>
</evidence>
<dbReference type="AlphaFoldDB" id="A0A7W6RHP1"/>
<evidence type="ECO:0000313" key="4">
    <source>
        <dbReference type="EMBL" id="MBB4268214.1"/>
    </source>
</evidence>
<dbReference type="RefSeq" id="WP_184048973.1">
    <property type="nucleotide sequence ID" value="NZ_JACIGK010000061.1"/>
</dbReference>
<dbReference type="InterPro" id="IPR050356">
    <property type="entry name" value="SulA_CellDiv_inhibitor"/>
</dbReference>
<evidence type="ECO:0000259" key="3">
    <source>
        <dbReference type="Pfam" id="PF00817"/>
    </source>
</evidence>
<keyword evidence="5" id="KW-1185">Reference proteome</keyword>
<sequence>MLFLWLPRFATDRVTRPGAVCAGGRDRPFALVRETGRAATLHAVNRAAEAAGVFAGLPLTDARAVVPALMARPAAPAADVAALGALATWATRHTPWTTIEGPGDGGAGGIWLDITGCAHLFGGEAALARDLRQRVSGFGFSAVRLGVADTQGAAWAAARFLAEDDDGEPPGVALLPEGAQRQLLMGLPVEALRLPPDVVETLRRLGLRRIADLAALPRAPLTARLGPLVAQRLDHALGRAPEPFTPRPPVVPWRETLAFPEPIGRTEDVTRAIATLCRAFRPRLERADKGARRLLLEMARVDGPLLHRMVGTSRPMRDAGALTRLFRETLDGLDAGFGIEAMTLTLTAVEPFTAKQPAFVRGTGAAPSATPGATGREAEVALLLDRLRARLGAAQVVRPAPRQSHDPDAAVTHAERAPAGAPGTWPATAPRPPRLLAPEPVEVLEEDTPPTRFRWRRRDWRVARAEGPERIAPAWWHGAQPPAPDQARDHWRVEDAAGHRLWLVRDGAARWCVRGVFP</sequence>
<feature type="region of interest" description="Disordered" evidence="2">
    <location>
        <begin position="397"/>
        <end position="433"/>
    </location>
</feature>
<dbReference type="CDD" id="cd03468">
    <property type="entry name" value="PolY_like"/>
    <property type="match status" value="1"/>
</dbReference>
<dbReference type="PANTHER" id="PTHR35369:SF2">
    <property type="entry name" value="BLR3025 PROTEIN"/>
    <property type="match status" value="1"/>
</dbReference>
<evidence type="ECO:0000313" key="5">
    <source>
        <dbReference type="Proteomes" id="UP000554286"/>
    </source>
</evidence>